<dbReference type="InterPro" id="IPR002156">
    <property type="entry name" value="RNaseH_domain"/>
</dbReference>
<dbReference type="Proteomes" id="UP000499080">
    <property type="component" value="Unassembled WGS sequence"/>
</dbReference>
<comment type="caution">
    <text evidence="3">The sequence shown here is derived from an EMBL/GenBank/DDBJ whole genome shotgun (WGS) entry which is preliminary data.</text>
</comment>
<gene>
    <name evidence="5" type="ORF">AVEN_106167_1</name>
    <name evidence="3" type="ORF">AVEN_134453_1</name>
    <name evidence="4" type="ORF">AVEN_252022_1</name>
    <name evidence="2" type="ORF">AVEN_95907_1</name>
</gene>
<reference evidence="3 6" key="1">
    <citation type="journal article" date="2019" name="Sci. Rep.">
        <title>Orb-weaving spider Araneus ventricosus genome elucidates the spidroin gene catalogue.</title>
        <authorList>
            <person name="Kono N."/>
            <person name="Nakamura H."/>
            <person name="Ohtoshi R."/>
            <person name="Moran D.A.P."/>
            <person name="Shinohara A."/>
            <person name="Yoshida Y."/>
            <person name="Fujiwara M."/>
            <person name="Mori M."/>
            <person name="Tomita M."/>
            <person name="Arakawa K."/>
        </authorList>
    </citation>
    <scope>NUCLEOTIDE SEQUENCE [LARGE SCALE GENOMIC DNA]</scope>
</reference>
<protein>
    <recommendedName>
        <fullName evidence="1">RNase H type-1 domain-containing protein</fullName>
    </recommendedName>
</protein>
<dbReference type="GO" id="GO:0003676">
    <property type="term" value="F:nucleic acid binding"/>
    <property type="evidence" value="ECO:0007669"/>
    <property type="project" value="InterPro"/>
</dbReference>
<evidence type="ECO:0000259" key="1">
    <source>
        <dbReference type="PROSITE" id="PS50879"/>
    </source>
</evidence>
<name>A0A4Y2RXF0_ARAVE</name>
<feature type="domain" description="RNase H type-1" evidence="1">
    <location>
        <begin position="1"/>
        <end position="35"/>
    </location>
</feature>
<dbReference type="EMBL" id="BGPR01018762">
    <property type="protein sequence ID" value="GBN80066.1"/>
    <property type="molecule type" value="Genomic_DNA"/>
</dbReference>
<dbReference type="OrthoDB" id="6437277at2759"/>
<accession>A0A4Y2RXF0</accession>
<dbReference type="PROSITE" id="PS50879">
    <property type="entry name" value="RNASE_H_1"/>
    <property type="match status" value="1"/>
</dbReference>
<organism evidence="3 6">
    <name type="scientific">Araneus ventricosus</name>
    <name type="common">Orbweaver spider</name>
    <name type="synonym">Epeira ventricosa</name>
    <dbReference type="NCBI Taxonomy" id="182803"/>
    <lineage>
        <taxon>Eukaryota</taxon>
        <taxon>Metazoa</taxon>
        <taxon>Ecdysozoa</taxon>
        <taxon>Arthropoda</taxon>
        <taxon>Chelicerata</taxon>
        <taxon>Arachnida</taxon>
        <taxon>Araneae</taxon>
        <taxon>Araneomorphae</taxon>
        <taxon>Entelegynae</taxon>
        <taxon>Araneoidea</taxon>
        <taxon>Araneidae</taxon>
        <taxon>Araneus</taxon>
    </lineage>
</organism>
<dbReference type="EMBL" id="BGPR01029035">
    <property type="protein sequence ID" value="GBO00587.1"/>
    <property type="molecule type" value="Genomic_DNA"/>
</dbReference>
<dbReference type="GO" id="GO:0004523">
    <property type="term" value="F:RNA-DNA hybrid ribonuclease activity"/>
    <property type="evidence" value="ECO:0007669"/>
    <property type="project" value="InterPro"/>
</dbReference>
<evidence type="ECO:0000313" key="5">
    <source>
        <dbReference type="EMBL" id="GBO00587.1"/>
    </source>
</evidence>
<keyword evidence="6" id="KW-1185">Reference proteome</keyword>
<evidence type="ECO:0000313" key="3">
    <source>
        <dbReference type="EMBL" id="GBN80066.1"/>
    </source>
</evidence>
<dbReference type="EMBL" id="BGPR01029021">
    <property type="protein sequence ID" value="GBO00560.1"/>
    <property type="molecule type" value="Genomic_DNA"/>
</dbReference>
<dbReference type="AlphaFoldDB" id="A0A4Y2RXF0"/>
<sequence>MSLQDNPDIEVGLVKANIGIAGNEATDELVKKATKEGPNFDIPAPKSYIKKLIKTTSLQKWQADWNEGETGRLTHNTIPKVSWNREVIQFATGHGPFPWFNLYHTNRCDSREVGDPRHFATSCALTVFHMLKPSDYLTEQCRKSCLSNKYSRFKIIQLENFLTDNEVLFYIGPWNRQ</sequence>
<proteinExistence type="predicted"/>
<evidence type="ECO:0000313" key="6">
    <source>
        <dbReference type="Proteomes" id="UP000499080"/>
    </source>
</evidence>
<evidence type="ECO:0000313" key="4">
    <source>
        <dbReference type="EMBL" id="GBO00560.1"/>
    </source>
</evidence>
<dbReference type="EMBL" id="BGPR01018755">
    <property type="protein sequence ID" value="GBN80055.1"/>
    <property type="molecule type" value="Genomic_DNA"/>
</dbReference>
<evidence type="ECO:0000313" key="2">
    <source>
        <dbReference type="EMBL" id="GBN80055.1"/>
    </source>
</evidence>